<evidence type="ECO:0000313" key="11">
    <source>
        <dbReference type="EMBL" id="GFR97276.1"/>
    </source>
</evidence>
<dbReference type="Proteomes" id="UP000762676">
    <property type="component" value="Unassembled WGS sequence"/>
</dbReference>
<dbReference type="PANTHER" id="PTHR11893:SF36">
    <property type="entry name" value="INNEXIN-5"/>
    <property type="match status" value="1"/>
</dbReference>
<organism evidence="11 12">
    <name type="scientific">Elysia marginata</name>
    <dbReference type="NCBI Taxonomy" id="1093978"/>
    <lineage>
        <taxon>Eukaryota</taxon>
        <taxon>Metazoa</taxon>
        <taxon>Spiralia</taxon>
        <taxon>Lophotrochozoa</taxon>
        <taxon>Mollusca</taxon>
        <taxon>Gastropoda</taxon>
        <taxon>Heterobranchia</taxon>
        <taxon>Euthyneura</taxon>
        <taxon>Panpulmonata</taxon>
        <taxon>Sacoglossa</taxon>
        <taxon>Placobranchoidea</taxon>
        <taxon>Plakobranchidae</taxon>
        <taxon>Elysia</taxon>
    </lineage>
</organism>
<comment type="subcellular location">
    <subcellularLocation>
        <location evidence="1 9">Cell membrane</location>
        <topology evidence="1 9">Multi-pass membrane protein</topology>
    </subcellularLocation>
</comment>
<accession>A0AAV4HJF4</accession>
<proteinExistence type="inferred from homology"/>
<name>A0AAV4HJF4_9GAST</name>
<reference evidence="11 12" key="1">
    <citation type="journal article" date="2021" name="Elife">
        <title>Chloroplast acquisition without the gene transfer in kleptoplastic sea slugs, Plakobranchus ocellatus.</title>
        <authorList>
            <person name="Maeda T."/>
            <person name="Takahashi S."/>
            <person name="Yoshida T."/>
            <person name="Shimamura S."/>
            <person name="Takaki Y."/>
            <person name="Nagai Y."/>
            <person name="Toyoda A."/>
            <person name="Suzuki Y."/>
            <person name="Arimoto A."/>
            <person name="Ishii H."/>
            <person name="Satoh N."/>
            <person name="Nishiyama T."/>
            <person name="Hasebe M."/>
            <person name="Maruyama T."/>
            <person name="Minagawa J."/>
            <person name="Obokata J."/>
            <person name="Shigenobu S."/>
        </authorList>
    </citation>
    <scope>NUCLEOTIDE SEQUENCE [LARGE SCALE GENOMIC DNA]</scope>
</reference>
<keyword evidence="12" id="KW-1185">Reference proteome</keyword>
<sequence>MLWTKVSGRPGQDLRKIRDLVVEARSFKKVKQRMRKMNQVASYFETFAANYETYNLPIIGENNGKFLAVFFCLGRHSGSYLSSLYLAIKILNFFNLIFNFGLLSSFLSKSYWRYGYDGMKSIFTTGDWGDPYNFPRVLICDFEMPDASAAGTTDPSSSGASGGSPVIYEVKCMMSINLMLEKVFLVFWFWLIILFWVTLANLFQWFLKIKEPCSHIFFVKDYMKLVYQSQKPQKRKDDDASSSSSSSDDSSVYISKSDRDMIERFVEDYIRSDGVFMLRLLELNADRSIAADVIICLWNRYKKLQLRKDRKGNIQRIEQLILENESKNAHMAKFLTDAQRGRKARSNLSLSRFNRDAAGAQEMKGAKSLPLLGDNARKEELGLSTITGVVPRGGHQAAALNLQDVVNNNPGGSDIPMQDLASIGGYLNKRDELGGGNIPMQDLASVGGYLGDKEDGPGGFNIPMQDLPSVGGFLGDKADDLGAGLGGIGGGLGGIGEGLGGIGGGLGDKLGGLGDQLGGIGGGLGGIGGGLGDKLGGLGDQLGGVGGGLGDKLGGLGDQLGGIGGGLGDKLGGLGGASAGGGGGLNLPGGMDLPGGLNFGGGNNEGGGGVGDLFNQRF</sequence>
<dbReference type="AlphaFoldDB" id="A0AAV4HJF4"/>
<keyword evidence="2 9" id="KW-0813">Transport</keyword>
<keyword evidence="8 9" id="KW-0407">Ion channel</keyword>
<dbReference type="EMBL" id="BMAT01009031">
    <property type="protein sequence ID" value="GFR97276.1"/>
    <property type="molecule type" value="Genomic_DNA"/>
</dbReference>
<keyword evidence="6 9" id="KW-0406">Ion transport</keyword>
<dbReference type="PROSITE" id="PS51013">
    <property type="entry name" value="PANNEXIN"/>
    <property type="match status" value="1"/>
</dbReference>
<keyword evidence="3" id="KW-1003">Cell membrane</keyword>
<feature type="transmembrane region" description="Helical" evidence="9">
    <location>
        <begin position="183"/>
        <end position="207"/>
    </location>
</feature>
<evidence type="ECO:0000256" key="10">
    <source>
        <dbReference type="SAM" id="MobiDB-lite"/>
    </source>
</evidence>
<evidence type="ECO:0000256" key="4">
    <source>
        <dbReference type="ARBA" id="ARBA00022692"/>
    </source>
</evidence>
<evidence type="ECO:0000256" key="2">
    <source>
        <dbReference type="ARBA" id="ARBA00022448"/>
    </source>
</evidence>
<evidence type="ECO:0000256" key="6">
    <source>
        <dbReference type="ARBA" id="ARBA00023065"/>
    </source>
</evidence>
<gene>
    <name evidence="9" type="primary">inx</name>
    <name evidence="11" type="ORF">ElyMa_004473600</name>
</gene>
<keyword evidence="5 9" id="KW-1133">Transmembrane helix</keyword>
<evidence type="ECO:0000256" key="5">
    <source>
        <dbReference type="ARBA" id="ARBA00022989"/>
    </source>
</evidence>
<keyword evidence="7 9" id="KW-0472">Membrane</keyword>
<dbReference type="GO" id="GO:0034220">
    <property type="term" value="P:monoatomic ion transmembrane transport"/>
    <property type="evidence" value="ECO:0007669"/>
    <property type="project" value="UniProtKB-KW"/>
</dbReference>
<evidence type="ECO:0000256" key="7">
    <source>
        <dbReference type="ARBA" id="ARBA00023136"/>
    </source>
</evidence>
<comment type="caution">
    <text evidence="11">The sequence shown here is derived from an EMBL/GenBank/DDBJ whole genome shotgun (WGS) entry which is preliminary data.</text>
</comment>
<feature type="transmembrane region" description="Helical" evidence="9">
    <location>
        <begin position="84"/>
        <end position="103"/>
    </location>
</feature>
<dbReference type="GO" id="GO:0005886">
    <property type="term" value="C:plasma membrane"/>
    <property type="evidence" value="ECO:0007669"/>
    <property type="project" value="UniProtKB-SubCell"/>
</dbReference>
<dbReference type="Pfam" id="PF00876">
    <property type="entry name" value="Innexin"/>
    <property type="match status" value="1"/>
</dbReference>
<protein>
    <recommendedName>
        <fullName evidence="9">Innexin</fullName>
    </recommendedName>
</protein>
<dbReference type="GO" id="GO:0005921">
    <property type="term" value="C:gap junction"/>
    <property type="evidence" value="ECO:0007669"/>
    <property type="project" value="UniProtKB-UniRule"/>
</dbReference>
<keyword evidence="4 9" id="KW-0812">Transmembrane</keyword>
<dbReference type="PANTHER" id="PTHR11893">
    <property type="entry name" value="INNEXIN"/>
    <property type="match status" value="1"/>
</dbReference>
<dbReference type="InterPro" id="IPR000990">
    <property type="entry name" value="Innexin"/>
</dbReference>
<evidence type="ECO:0000256" key="9">
    <source>
        <dbReference type="RuleBase" id="RU010713"/>
    </source>
</evidence>
<comment type="caution">
    <text evidence="9">Lacks conserved residue(s) required for the propagation of feature annotation.</text>
</comment>
<evidence type="ECO:0000256" key="1">
    <source>
        <dbReference type="ARBA" id="ARBA00004651"/>
    </source>
</evidence>
<feature type="region of interest" description="Disordered" evidence="10">
    <location>
        <begin position="233"/>
        <end position="252"/>
    </location>
</feature>
<evidence type="ECO:0000256" key="8">
    <source>
        <dbReference type="ARBA" id="ARBA00023303"/>
    </source>
</evidence>
<evidence type="ECO:0000256" key="3">
    <source>
        <dbReference type="ARBA" id="ARBA00022475"/>
    </source>
</evidence>
<comment type="function">
    <text evidence="9">Structural component of the gap junctions.</text>
</comment>
<comment type="similarity">
    <text evidence="9">Belongs to the pannexin family.</text>
</comment>
<evidence type="ECO:0000313" key="12">
    <source>
        <dbReference type="Proteomes" id="UP000762676"/>
    </source>
</evidence>
<feature type="compositionally biased region" description="Low complexity" evidence="10">
    <location>
        <begin position="241"/>
        <end position="252"/>
    </location>
</feature>